<comment type="similarity">
    <text evidence="2 7">Belongs to the syntaxin family.</text>
</comment>
<dbReference type="InterPro" id="IPR045242">
    <property type="entry name" value="Syntaxin"/>
</dbReference>
<evidence type="ECO:0000256" key="2">
    <source>
        <dbReference type="ARBA" id="ARBA00009063"/>
    </source>
</evidence>
<dbReference type="GO" id="GO:0006886">
    <property type="term" value="P:intracellular protein transport"/>
    <property type="evidence" value="ECO:0007669"/>
    <property type="project" value="InterPro"/>
</dbReference>
<keyword evidence="8" id="KW-0175">Coiled coil</keyword>
<feature type="compositionally biased region" description="Basic and acidic residues" evidence="9">
    <location>
        <begin position="1"/>
        <end position="20"/>
    </location>
</feature>
<evidence type="ECO:0000256" key="7">
    <source>
        <dbReference type="RuleBase" id="RU003858"/>
    </source>
</evidence>
<evidence type="ECO:0000313" key="12">
    <source>
        <dbReference type="Proteomes" id="UP000708208"/>
    </source>
</evidence>
<feature type="domain" description="T-SNARE coiled-coil homology" evidence="10">
    <location>
        <begin position="217"/>
        <end position="279"/>
    </location>
</feature>
<dbReference type="GO" id="GO:0006906">
    <property type="term" value="P:vesicle fusion"/>
    <property type="evidence" value="ECO:0007669"/>
    <property type="project" value="TreeGrafter"/>
</dbReference>
<dbReference type="SMART" id="SM00397">
    <property type="entry name" value="t_SNARE"/>
    <property type="match status" value="1"/>
</dbReference>
<dbReference type="EMBL" id="CAJVCH010127088">
    <property type="protein sequence ID" value="CAG7725815.1"/>
    <property type="molecule type" value="Genomic_DNA"/>
</dbReference>
<dbReference type="InterPro" id="IPR006012">
    <property type="entry name" value="Syntaxin/epimorphin_CS"/>
</dbReference>
<dbReference type="InterPro" id="IPR006011">
    <property type="entry name" value="Syntaxin_N"/>
</dbReference>
<feature type="region of interest" description="Disordered" evidence="9">
    <location>
        <begin position="266"/>
        <end position="288"/>
    </location>
</feature>
<dbReference type="PROSITE" id="PS50192">
    <property type="entry name" value="T_SNARE"/>
    <property type="match status" value="1"/>
</dbReference>
<keyword evidence="6" id="KW-0472">Membrane</keyword>
<accession>A0A8J2KH60</accession>
<evidence type="ECO:0000256" key="4">
    <source>
        <dbReference type="ARBA" id="ARBA00022775"/>
    </source>
</evidence>
<comment type="caution">
    <text evidence="11">The sequence shown here is derived from an EMBL/GenBank/DDBJ whole genome shotgun (WGS) entry which is preliminary data.</text>
</comment>
<dbReference type="GO" id="GO:0048278">
    <property type="term" value="P:vesicle docking"/>
    <property type="evidence" value="ECO:0007669"/>
    <property type="project" value="TreeGrafter"/>
</dbReference>
<dbReference type="GO" id="GO:0031201">
    <property type="term" value="C:SNARE complex"/>
    <property type="evidence" value="ECO:0007669"/>
    <property type="project" value="TreeGrafter"/>
</dbReference>
<dbReference type="Pfam" id="PF05739">
    <property type="entry name" value="SNARE"/>
    <property type="match status" value="1"/>
</dbReference>
<dbReference type="Pfam" id="PF00804">
    <property type="entry name" value="Syntaxin"/>
    <property type="match status" value="1"/>
</dbReference>
<reference evidence="11" key="1">
    <citation type="submission" date="2021-06" db="EMBL/GenBank/DDBJ databases">
        <authorList>
            <person name="Hodson N. C."/>
            <person name="Mongue J. A."/>
            <person name="Jaron S. K."/>
        </authorList>
    </citation>
    <scope>NUCLEOTIDE SEQUENCE</scope>
</reference>
<comment type="subcellular location">
    <subcellularLocation>
        <location evidence="1">Membrane</location>
        <topology evidence="1">Single-pass type IV membrane protein</topology>
    </subcellularLocation>
</comment>
<dbReference type="CDD" id="cd15848">
    <property type="entry name" value="SNARE_syntaxin1-like"/>
    <property type="match status" value="1"/>
</dbReference>
<protein>
    <recommendedName>
        <fullName evidence="10">t-SNARE coiled-coil homology domain-containing protein</fullName>
    </recommendedName>
</protein>
<sequence length="288" mass="32817">MPKDRLADLQKIRAQNRLDSDSDDGPGSVGDPPSYEDTVIPMEPLNYGMKQFFEQVDQLRKLTTELEEDVVQVKKLQSKILSSPIPDDRAKQELDRLMSTIKTSSVVVRSKLKEIERVVLKEEDESKQTGIVSADLRIQKTQHSALLRSFVATMNSYSAAQTEYRDKCKARIKRQLEIVGGPYSDEDVERMIEDDSLAQSVFTQGIIQQTEQARQMLADIEARHNDIIKLEKSIRELHEMFLEMAVLVENQGEMVDRIETHVTQAQDAVDKAEEQLGQAQKLQTSARR</sequence>
<dbReference type="FunFam" id="1.20.58.70:FF:000011">
    <property type="entry name" value="Syntaxin 4"/>
    <property type="match status" value="1"/>
</dbReference>
<dbReference type="CDD" id="cd00179">
    <property type="entry name" value="SynN"/>
    <property type="match status" value="1"/>
</dbReference>
<feature type="region of interest" description="Disordered" evidence="9">
    <location>
        <begin position="1"/>
        <end position="38"/>
    </location>
</feature>
<feature type="coiled-coil region" evidence="8">
    <location>
        <begin position="49"/>
        <end position="79"/>
    </location>
</feature>
<evidence type="ECO:0000259" key="10">
    <source>
        <dbReference type="PROSITE" id="PS50192"/>
    </source>
</evidence>
<dbReference type="GO" id="GO:0005886">
    <property type="term" value="C:plasma membrane"/>
    <property type="evidence" value="ECO:0007669"/>
    <property type="project" value="TreeGrafter"/>
</dbReference>
<dbReference type="PROSITE" id="PS00914">
    <property type="entry name" value="SYNTAXIN"/>
    <property type="match status" value="1"/>
</dbReference>
<keyword evidence="4" id="KW-0813">Transport</keyword>
<proteinExistence type="inferred from homology"/>
<keyword evidence="12" id="KW-1185">Reference proteome</keyword>
<dbReference type="PANTHER" id="PTHR19957:SF307">
    <property type="entry name" value="PROTEIN SSO1-RELATED"/>
    <property type="match status" value="1"/>
</dbReference>
<evidence type="ECO:0000256" key="1">
    <source>
        <dbReference type="ARBA" id="ARBA00004211"/>
    </source>
</evidence>
<name>A0A8J2KH60_9HEXA</name>
<dbReference type="GO" id="GO:0012505">
    <property type="term" value="C:endomembrane system"/>
    <property type="evidence" value="ECO:0007669"/>
    <property type="project" value="TreeGrafter"/>
</dbReference>
<dbReference type="GO" id="GO:0006887">
    <property type="term" value="P:exocytosis"/>
    <property type="evidence" value="ECO:0007669"/>
    <property type="project" value="TreeGrafter"/>
</dbReference>
<gene>
    <name evidence="11" type="ORF">AFUS01_LOCUS14758</name>
</gene>
<dbReference type="GO" id="GO:0005484">
    <property type="term" value="F:SNAP receptor activity"/>
    <property type="evidence" value="ECO:0007669"/>
    <property type="project" value="InterPro"/>
</dbReference>
<evidence type="ECO:0000256" key="6">
    <source>
        <dbReference type="ARBA" id="ARBA00023136"/>
    </source>
</evidence>
<evidence type="ECO:0000256" key="9">
    <source>
        <dbReference type="SAM" id="MobiDB-lite"/>
    </source>
</evidence>
<evidence type="ECO:0000256" key="8">
    <source>
        <dbReference type="SAM" id="Coils"/>
    </source>
</evidence>
<dbReference type="GO" id="GO:0006836">
    <property type="term" value="P:neurotransmitter transport"/>
    <property type="evidence" value="ECO:0007669"/>
    <property type="project" value="UniProtKB-KW"/>
</dbReference>
<dbReference type="InterPro" id="IPR000727">
    <property type="entry name" value="T_SNARE_dom"/>
</dbReference>
<keyword evidence="5" id="KW-1133">Transmembrane helix</keyword>
<dbReference type="SMART" id="SM00503">
    <property type="entry name" value="SynN"/>
    <property type="match status" value="1"/>
</dbReference>
<dbReference type="GO" id="GO:0000149">
    <property type="term" value="F:SNARE binding"/>
    <property type="evidence" value="ECO:0007669"/>
    <property type="project" value="TreeGrafter"/>
</dbReference>
<dbReference type="Proteomes" id="UP000708208">
    <property type="component" value="Unassembled WGS sequence"/>
</dbReference>
<dbReference type="PANTHER" id="PTHR19957">
    <property type="entry name" value="SYNTAXIN"/>
    <property type="match status" value="1"/>
</dbReference>
<dbReference type="OrthoDB" id="10255013at2759"/>
<feature type="compositionally biased region" description="Polar residues" evidence="9">
    <location>
        <begin position="277"/>
        <end position="288"/>
    </location>
</feature>
<feature type="non-terminal residue" evidence="11">
    <location>
        <position position="1"/>
    </location>
</feature>
<keyword evidence="3" id="KW-0812">Transmembrane</keyword>
<organism evidence="11 12">
    <name type="scientific">Allacma fusca</name>
    <dbReference type="NCBI Taxonomy" id="39272"/>
    <lineage>
        <taxon>Eukaryota</taxon>
        <taxon>Metazoa</taxon>
        <taxon>Ecdysozoa</taxon>
        <taxon>Arthropoda</taxon>
        <taxon>Hexapoda</taxon>
        <taxon>Collembola</taxon>
        <taxon>Symphypleona</taxon>
        <taxon>Sminthuridae</taxon>
        <taxon>Allacma</taxon>
    </lineage>
</organism>
<keyword evidence="4" id="KW-0532">Neurotransmitter transport</keyword>
<evidence type="ECO:0000256" key="5">
    <source>
        <dbReference type="ARBA" id="ARBA00022989"/>
    </source>
</evidence>
<dbReference type="AlphaFoldDB" id="A0A8J2KH60"/>
<evidence type="ECO:0000313" key="11">
    <source>
        <dbReference type="EMBL" id="CAG7725815.1"/>
    </source>
</evidence>
<evidence type="ECO:0000256" key="3">
    <source>
        <dbReference type="ARBA" id="ARBA00022692"/>
    </source>
</evidence>